<dbReference type="PANTHER" id="PTHR43464">
    <property type="entry name" value="METHYLTRANSFERASE"/>
    <property type="match status" value="1"/>
</dbReference>
<evidence type="ECO:0000256" key="3">
    <source>
        <dbReference type="ARBA" id="ARBA00022691"/>
    </source>
</evidence>
<name>A0A1F6GV50_9PROT</name>
<dbReference type="SUPFAM" id="SSF53335">
    <property type="entry name" value="S-adenosyl-L-methionine-dependent methyltransferases"/>
    <property type="match status" value="1"/>
</dbReference>
<evidence type="ECO:0000313" key="5">
    <source>
        <dbReference type="EMBL" id="OGH02056.1"/>
    </source>
</evidence>
<dbReference type="GO" id="GO:0008757">
    <property type="term" value="F:S-adenosylmethionine-dependent methyltransferase activity"/>
    <property type="evidence" value="ECO:0007669"/>
    <property type="project" value="InterPro"/>
</dbReference>
<proteinExistence type="predicted"/>
<organism evidence="5 6">
    <name type="scientific">Candidatus Lambdaproteobacteria bacterium RIFOXYD2_FULL_56_26</name>
    <dbReference type="NCBI Taxonomy" id="1817773"/>
    <lineage>
        <taxon>Bacteria</taxon>
        <taxon>Pseudomonadati</taxon>
        <taxon>Pseudomonadota</taxon>
        <taxon>Candidatus Lambdaproteobacteria</taxon>
    </lineage>
</organism>
<dbReference type="InterPro" id="IPR013216">
    <property type="entry name" value="Methyltransf_11"/>
</dbReference>
<dbReference type="AlphaFoldDB" id="A0A1F6GV50"/>
<protein>
    <recommendedName>
        <fullName evidence="4">Methyltransferase type 11 domain-containing protein</fullName>
    </recommendedName>
</protein>
<dbReference type="InterPro" id="IPR029063">
    <property type="entry name" value="SAM-dependent_MTases_sf"/>
</dbReference>
<accession>A0A1F6GV50</accession>
<dbReference type="Pfam" id="PF08241">
    <property type="entry name" value="Methyltransf_11"/>
    <property type="match status" value="1"/>
</dbReference>
<dbReference type="Gene3D" id="3.40.50.150">
    <property type="entry name" value="Vaccinia Virus protein VP39"/>
    <property type="match status" value="1"/>
</dbReference>
<dbReference type="EMBL" id="MFNF01000026">
    <property type="protein sequence ID" value="OGH02056.1"/>
    <property type="molecule type" value="Genomic_DNA"/>
</dbReference>
<evidence type="ECO:0000256" key="1">
    <source>
        <dbReference type="ARBA" id="ARBA00022603"/>
    </source>
</evidence>
<reference evidence="5 6" key="1">
    <citation type="journal article" date="2016" name="Nat. Commun.">
        <title>Thousands of microbial genomes shed light on interconnected biogeochemical processes in an aquifer system.</title>
        <authorList>
            <person name="Anantharaman K."/>
            <person name="Brown C.T."/>
            <person name="Hug L.A."/>
            <person name="Sharon I."/>
            <person name="Castelle C.J."/>
            <person name="Probst A.J."/>
            <person name="Thomas B.C."/>
            <person name="Singh A."/>
            <person name="Wilkins M.J."/>
            <person name="Karaoz U."/>
            <person name="Brodie E.L."/>
            <person name="Williams K.H."/>
            <person name="Hubbard S.S."/>
            <person name="Banfield J.F."/>
        </authorList>
    </citation>
    <scope>NUCLEOTIDE SEQUENCE [LARGE SCALE GENOMIC DNA]</scope>
</reference>
<keyword evidence="1" id="KW-0489">Methyltransferase</keyword>
<evidence type="ECO:0000256" key="2">
    <source>
        <dbReference type="ARBA" id="ARBA00022679"/>
    </source>
</evidence>
<keyword evidence="3" id="KW-0949">S-adenosyl-L-methionine</keyword>
<evidence type="ECO:0000259" key="4">
    <source>
        <dbReference type="Pfam" id="PF08241"/>
    </source>
</evidence>
<comment type="caution">
    <text evidence="5">The sequence shown here is derived from an EMBL/GenBank/DDBJ whole genome shotgun (WGS) entry which is preliminary data.</text>
</comment>
<dbReference type="PANTHER" id="PTHR43464:SF19">
    <property type="entry name" value="UBIQUINONE BIOSYNTHESIS O-METHYLTRANSFERASE, MITOCHONDRIAL"/>
    <property type="match status" value="1"/>
</dbReference>
<dbReference type="Proteomes" id="UP000177583">
    <property type="component" value="Unassembled WGS sequence"/>
</dbReference>
<sequence>MSYFSDPGYIDYWKDRVGRAIDGSKVAGPEAVGFFLAQAGVTPSQRGLDLGCSFGRMFPVLSQFAEQLDGTDVTEEALVQARQHAYHELRLGQAESLPFEADRFDLVVAWGVFDVVEQERGFAEANRVLKVGGKFLVTGKHNDYLQSDSMAFVAERNAYLKKFPNHFTDLDRLLPQLDQFGFSLAKGFGFPNRGDFGEGRFFELGPQSPRQFYEFLLVLEKIETKPLPEGLEICGPSSRTALMRAHLSGFSSLEELFLDHQKKCPNG</sequence>
<feature type="domain" description="Methyltransferase type 11" evidence="4">
    <location>
        <begin position="48"/>
        <end position="137"/>
    </location>
</feature>
<gene>
    <name evidence="5" type="ORF">A2557_10460</name>
</gene>
<dbReference type="GO" id="GO:0032259">
    <property type="term" value="P:methylation"/>
    <property type="evidence" value="ECO:0007669"/>
    <property type="project" value="UniProtKB-KW"/>
</dbReference>
<evidence type="ECO:0000313" key="6">
    <source>
        <dbReference type="Proteomes" id="UP000177583"/>
    </source>
</evidence>
<dbReference type="CDD" id="cd02440">
    <property type="entry name" value="AdoMet_MTases"/>
    <property type="match status" value="1"/>
</dbReference>
<keyword evidence="2" id="KW-0808">Transferase</keyword>